<comment type="subcellular location">
    <subcellularLocation>
        <location evidence="1">Membrane</location>
        <topology evidence="1">Multi-pass membrane protein</topology>
    </subcellularLocation>
</comment>
<feature type="transmembrane region" description="Helical" evidence="5">
    <location>
        <begin position="195"/>
        <end position="215"/>
    </location>
</feature>
<keyword evidence="3 5" id="KW-1133">Transmembrane helix</keyword>
<feature type="transmembrane region" description="Helical" evidence="5">
    <location>
        <begin position="292"/>
        <end position="312"/>
    </location>
</feature>
<sequence length="387" mass="41577">MLSVLGAFLKPTTTKVGIITAVMFQLLFSIIWMTGYAGVSDNTKNFKIAIVNEDQGLGSKIVENLKGNLPFRTEVISSNEEAQRRLNAREVQMVMRISADFSKQLQTQGATVPISYTINESNPSMTKSVMQAVASNVTAAVNKEAVAVGAAAVLTQMNPKLPAEQAGQIAQGLTSKVTSEIHSTNKVKDMPNQMLPMMLVLASMVGTMIMGMNFNVSSNLLGSSLSKGHKTAARFMITLIASAIIGLIGASMVVLLGGHVEKGYFMLWAFQSLFLLTFALVAQMFLTLFGNAGMLFNIAMLSLQLVTSGAIVPRELLSNFYHSLSDVFPGTYAVNGLMNILFGGPDVSKEVEFLFLIAGVALVIDVLVVSLKKAKPTPIVELRPQEA</sequence>
<dbReference type="InterPro" id="IPR051328">
    <property type="entry name" value="T7SS_ABC-Transporter"/>
</dbReference>
<evidence type="ECO:0000256" key="1">
    <source>
        <dbReference type="ARBA" id="ARBA00004141"/>
    </source>
</evidence>
<comment type="caution">
    <text evidence="7">The sequence shown here is derived from an EMBL/GenBank/DDBJ whole genome shotgun (WGS) entry which is preliminary data.</text>
</comment>
<dbReference type="Pfam" id="PF12698">
    <property type="entry name" value="ABC2_membrane_3"/>
    <property type="match status" value="1"/>
</dbReference>
<dbReference type="AlphaFoldDB" id="A0A6G4A4B4"/>
<evidence type="ECO:0000256" key="5">
    <source>
        <dbReference type="SAM" id="Phobius"/>
    </source>
</evidence>
<name>A0A6G4A4B4_9BACL</name>
<keyword evidence="4 5" id="KW-0472">Membrane</keyword>
<evidence type="ECO:0000259" key="6">
    <source>
        <dbReference type="Pfam" id="PF12698"/>
    </source>
</evidence>
<dbReference type="RefSeq" id="WP_163952772.1">
    <property type="nucleotide sequence ID" value="NZ_JAAIKC010000014.1"/>
</dbReference>
<feature type="transmembrane region" description="Helical" evidence="5">
    <location>
        <begin position="353"/>
        <end position="371"/>
    </location>
</feature>
<dbReference type="PANTHER" id="PTHR43077">
    <property type="entry name" value="TRANSPORT PERMEASE YVFS-RELATED"/>
    <property type="match status" value="1"/>
</dbReference>
<keyword evidence="2 5" id="KW-0812">Transmembrane</keyword>
<gene>
    <name evidence="7" type="ORF">GK047_24660</name>
</gene>
<accession>A0A6G4A4B4</accession>
<dbReference type="GO" id="GO:0016020">
    <property type="term" value="C:membrane"/>
    <property type="evidence" value="ECO:0007669"/>
    <property type="project" value="UniProtKB-SubCell"/>
</dbReference>
<feature type="transmembrane region" description="Helical" evidence="5">
    <location>
        <begin position="264"/>
        <end position="286"/>
    </location>
</feature>
<proteinExistence type="predicted"/>
<organism evidence="7">
    <name type="scientific">Paenibacillus sp. SYP-B3998</name>
    <dbReference type="NCBI Taxonomy" id="2678564"/>
    <lineage>
        <taxon>Bacteria</taxon>
        <taxon>Bacillati</taxon>
        <taxon>Bacillota</taxon>
        <taxon>Bacilli</taxon>
        <taxon>Bacillales</taxon>
        <taxon>Paenibacillaceae</taxon>
        <taxon>Paenibacillus</taxon>
    </lineage>
</organism>
<protein>
    <submittedName>
        <fullName evidence="7">ABC transporter permease</fullName>
    </submittedName>
</protein>
<dbReference type="EMBL" id="JAAIKC010000014">
    <property type="protein sequence ID" value="NEW09170.1"/>
    <property type="molecule type" value="Genomic_DNA"/>
</dbReference>
<reference evidence="7" key="1">
    <citation type="submission" date="2020-02" db="EMBL/GenBank/DDBJ databases">
        <authorList>
            <person name="Shen X.-R."/>
            <person name="Zhang Y.-X."/>
        </authorList>
    </citation>
    <scope>NUCLEOTIDE SEQUENCE</scope>
    <source>
        <strain evidence="7">SYP-B3998</strain>
    </source>
</reference>
<feature type="transmembrane region" description="Helical" evidence="5">
    <location>
        <begin position="16"/>
        <end position="39"/>
    </location>
</feature>
<feature type="transmembrane region" description="Helical" evidence="5">
    <location>
        <begin position="324"/>
        <end position="341"/>
    </location>
</feature>
<dbReference type="PANTHER" id="PTHR43077:SF5">
    <property type="entry name" value="PHAGE INFECTION PROTEIN"/>
    <property type="match status" value="1"/>
</dbReference>
<feature type="domain" description="ABC-2 type transporter transmembrane" evidence="6">
    <location>
        <begin position="18"/>
        <end position="361"/>
    </location>
</feature>
<evidence type="ECO:0000256" key="4">
    <source>
        <dbReference type="ARBA" id="ARBA00023136"/>
    </source>
</evidence>
<dbReference type="GO" id="GO:0140359">
    <property type="term" value="F:ABC-type transporter activity"/>
    <property type="evidence" value="ECO:0007669"/>
    <property type="project" value="InterPro"/>
</dbReference>
<evidence type="ECO:0000256" key="3">
    <source>
        <dbReference type="ARBA" id="ARBA00022989"/>
    </source>
</evidence>
<evidence type="ECO:0000256" key="2">
    <source>
        <dbReference type="ARBA" id="ARBA00022692"/>
    </source>
</evidence>
<evidence type="ECO:0000313" key="7">
    <source>
        <dbReference type="EMBL" id="NEW09170.1"/>
    </source>
</evidence>
<dbReference type="InterPro" id="IPR013525">
    <property type="entry name" value="ABC2_TM"/>
</dbReference>
<dbReference type="Gene3D" id="3.40.1710.10">
    <property type="entry name" value="abc type-2 transporter like domain"/>
    <property type="match status" value="1"/>
</dbReference>
<feature type="transmembrane region" description="Helical" evidence="5">
    <location>
        <begin position="235"/>
        <end position="257"/>
    </location>
</feature>